<dbReference type="Gene3D" id="3.30.565.10">
    <property type="entry name" value="Histidine kinase-like ATPase, C-terminal domain"/>
    <property type="match status" value="1"/>
</dbReference>
<dbReference type="GO" id="GO:0004674">
    <property type="term" value="F:protein serine/threonine kinase activity"/>
    <property type="evidence" value="ECO:0007669"/>
    <property type="project" value="UniProtKB-KW"/>
</dbReference>
<reference evidence="3 4" key="1">
    <citation type="journal article" date="2011" name="Stand. Genomic Sci.">
        <title>Complete genome sequence of Desulfobulbus propionicus type strain (1pr3).</title>
        <authorList>
            <person name="Pagani I."/>
            <person name="Lapidus A."/>
            <person name="Nolan M."/>
            <person name="Lucas S."/>
            <person name="Hammon N."/>
            <person name="Deshpande S."/>
            <person name="Cheng J.F."/>
            <person name="Chertkov O."/>
            <person name="Davenport K."/>
            <person name="Tapia R."/>
            <person name="Han C."/>
            <person name="Goodwin L."/>
            <person name="Pitluck S."/>
            <person name="Liolios K."/>
            <person name="Mavromatis K."/>
            <person name="Ivanova N."/>
            <person name="Mikhailova N."/>
            <person name="Pati A."/>
            <person name="Chen A."/>
            <person name="Palaniappan K."/>
            <person name="Land M."/>
            <person name="Hauser L."/>
            <person name="Chang Y.J."/>
            <person name="Jeffries C.D."/>
            <person name="Detter J.C."/>
            <person name="Brambilla E."/>
            <person name="Kannan K.P."/>
            <person name="Djao O.D."/>
            <person name="Rohde M."/>
            <person name="Pukall R."/>
            <person name="Spring S."/>
            <person name="Goker M."/>
            <person name="Sikorski J."/>
            <person name="Woyke T."/>
            <person name="Bristow J."/>
            <person name="Eisen J.A."/>
            <person name="Markowitz V."/>
            <person name="Hugenholtz P."/>
            <person name="Kyrpides N.C."/>
            <person name="Klenk H.P."/>
        </authorList>
    </citation>
    <scope>NUCLEOTIDE SEQUENCE [LARGE SCALE GENOMIC DNA]</scope>
    <source>
        <strain evidence="4">ATCC 33891 / DSM 2032 / 1pr3</strain>
    </source>
</reference>
<dbReference type="InterPro" id="IPR050267">
    <property type="entry name" value="Anti-sigma-factor_SerPK"/>
</dbReference>
<dbReference type="Pfam" id="PF13581">
    <property type="entry name" value="HATPase_c_2"/>
    <property type="match status" value="1"/>
</dbReference>
<evidence type="ECO:0000259" key="2">
    <source>
        <dbReference type="Pfam" id="PF13581"/>
    </source>
</evidence>
<gene>
    <name evidence="3" type="ordered locus">Despr_3174</name>
</gene>
<dbReference type="CDD" id="cd16936">
    <property type="entry name" value="HATPase_RsbW-like"/>
    <property type="match status" value="1"/>
</dbReference>
<proteinExistence type="predicted"/>
<evidence type="ECO:0000256" key="1">
    <source>
        <dbReference type="ARBA" id="ARBA00022527"/>
    </source>
</evidence>
<evidence type="ECO:0000313" key="3">
    <source>
        <dbReference type="EMBL" id="ADW19302.1"/>
    </source>
</evidence>
<keyword evidence="1" id="KW-0808">Transferase</keyword>
<keyword evidence="1" id="KW-0723">Serine/threonine-protein kinase</keyword>
<protein>
    <submittedName>
        <fullName evidence="3">ATP-binding region ATPase domain protein</fullName>
    </submittedName>
</protein>
<keyword evidence="1" id="KW-0418">Kinase</keyword>
<dbReference type="Proteomes" id="UP000006365">
    <property type="component" value="Chromosome"/>
</dbReference>
<sequence>MSVDTFRVAARVERLAEAIAFVEDKATHFGLGPNKRFGLTLALEEAFVNICHHAYPDGQGEAELACDGDGDAFVLEIVDSGVPFDLLSLPEPDRASNISERAVGGLGVHFIRTFADSVRYHREGGRNILRITFNRG</sequence>
<accession>A0A7U4DQR8</accession>
<evidence type="ECO:0000313" key="4">
    <source>
        <dbReference type="Proteomes" id="UP000006365"/>
    </source>
</evidence>
<dbReference type="PANTHER" id="PTHR35526:SF6">
    <property type="entry name" value="SLR1861 PROTEIN"/>
    <property type="match status" value="1"/>
</dbReference>
<dbReference type="SUPFAM" id="SSF55874">
    <property type="entry name" value="ATPase domain of HSP90 chaperone/DNA topoisomerase II/histidine kinase"/>
    <property type="match status" value="1"/>
</dbReference>
<keyword evidence="3" id="KW-0067">ATP-binding</keyword>
<dbReference type="RefSeq" id="WP_015725826.1">
    <property type="nucleotide sequence ID" value="NC_014972.1"/>
</dbReference>
<dbReference type="AlphaFoldDB" id="A0A7U4DQR8"/>
<dbReference type="KEGG" id="dpr:Despr_3174"/>
<keyword evidence="3" id="KW-0547">Nucleotide-binding</keyword>
<organism evidence="3 4">
    <name type="scientific">Desulfobulbus propionicus (strain ATCC 33891 / DSM 2032 / VKM B-1956 / 1pr3)</name>
    <dbReference type="NCBI Taxonomy" id="577650"/>
    <lineage>
        <taxon>Bacteria</taxon>
        <taxon>Pseudomonadati</taxon>
        <taxon>Thermodesulfobacteriota</taxon>
        <taxon>Desulfobulbia</taxon>
        <taxon>Desulfobulbales</taxon>
        <taxon>Desulfobulbaceae</taxon>
        <taxon>Desulfobulbus</taxon>
    </lineage>
</organism>
<dbReference type="GO" id="GO:0005524">
    <property type="term" value="F:ATP binding"/>
    <property type="evidence" value="ECO:0007669"/>
    <property type="project" value="UniProtKB-KW"/>
</dbReference>
<keyword evidence="4" id="KW-1185">Reference proteome</keyword>
<feature type="domain" description="Histidine kinase/HSP90-like ATPase" evidence="2">
    <location>
        <begin position="9"/>
        <end position="133"/>
    </location>
</feature>
<dbReference type="EMBL" id="CP002364">
    <property type="protein sequence ID" value="ADW19302.1"/>
    <property type="molecule type" value="Genomic_DNA"/>
</dbReference>
<dbReference type="InterPro" id="IPR036890">
    <property type="entry name" value="HATPase_C_sf"/>
</dbReference>
<name>A0A7U4DQR8_DESPD</name>
<dbReference type="PANTHER" id="PTHR35526">
    <property type="entry name" value="ANTI-SIGMA-F FACTOR RSBW-RELATED"/>
    <property type="match status" value="1"/>
</dbReference>
<dbReference type="InterPro" id="IPR003594">
    <property type="entry name" value="HATPase_dom"/>
</dbReference>